<evidence type="ECO:0000256" key="10">
    <source>
        <dbReference type="RuleBase" id="RU003704"/>
    </source>
</evidence>
<dbReference type="GO" id="GO:0006000">
    <property type="term" value="P:fructose metabolic process"/>
    <property type="evidence" value="ECO:0007669"/>
    <property type="project" value="TreeGrafter"/>
</dbReference>
<dbReference type="InterPro" id="IPR002139">
    <property type="entry name" value="Ribo/fructo_kinase"/>
</dbReference>
<keyword evidence="7" id="KW-0119">Carbohydrate metabolism</keyword>
<dbReference type="PANTHER" id="PTHR43085:SF24">
    <property type="entry name" value="FRUCTOKINASE-4-RELATED"/>
    <property type="match status" value="1"/>
</dbReference>
<evidence type="ECO:0000256" key="3">
    <source>
        <dbReference type="ARBA" id="ARBA00022679"/>
    </source>
</evidence>
<dbReference type="InterPro" id="IPR029056">
    <property type="entry name" value="Ribokinase-like"/>
</dbReference>
<organism evidence="12 13">
    <name type="scientific">Ananas comosus</name>
    <name type="common">Pineapple</name>
    <name type="synonym">Ananas ananas</name>
    <dbReference type="NCBI Taxonomy" id="4615"/>
    <lineage>
        <taxon>Eukaryota</taxon>
        <taxon>Viridiplantae</taxon>
        <taxon>Streptophyta</taxon>
        <taxon>Embryophyta</taxon>
        <taxon>Tracheophyta</taxon>
        <taxon>Spermatophyta</taxon>
        <taxon>Magnoliopsida</taxon>
        <taxon>Liliopsida</taxon>
        <taxon>Poales</taxon>
        <taxon>Bromeliaceae</taxon>
        <taxon>Bromelioideae</taxon>
        <taxon>Ananas</taxon>
    </lineage>
</organism>
<evidence type="ECO:0000313" key="12">
    <source>
        <dbReference type="Proteomes" id="UP000515123"/>
    </source>
</evidence>
<evidence type="ECO:0000256" key="5">
    <source>
        <dbReference type="ARBA" id="ARBA00022777"/>
    </source>
</evidence>
<gene>
    <name evidence="13" type="primary">LOC109710019</name>
</gene>
<dbReference type="InterPro" id="IPR050306">
    <property type="entry name" value="PfkB_Carbo_kinase"/>
</dbReference>
<comment type="catalytic activity">
    <reaction evidence="9">
        <text>D-fructose + ATP = D-fructose 6-phosphate + ADP + H(+)</text>
        <dbReference type="Rhea" id="RHEA:16125"/>
        <dbReference type="ChEBI" id="CHEBI:15378"/>
        <dbReference type="ChEBI" id="CHEBI:30616"/>
        <dbReference type="ChEBI" id="CHEBI:37721"/>
        <dbReference type="ChEBI" id="CHEBI:61527"/>
        <dbReference type="ChEBI" id="CHEBI:456216"/>
        <dbReference type="EC" id="2.7.1.4"/>
    </reaction>
</comment>
<dbReference type="PROSITE" id="PS00584">
    <property type="entry name" value="PFKB_KINASES_2"/>
    <property type="match status" value="1"/>
</dbReference>
<dbReference type="CDD" id="cd01167">
    <property type="entry name" value="bac_FRK"/>
    <property type="match status" value="1"/>
</dbReference>
<dbReference type="GeneID" id="109710019"/>
<dbReference type="GO" id="GO:0005524">
    <property type="term" value="F:ATP binding"/>
    <property type="evidence" value="ECO:0007669"/>
    <property type="project" value="UniProtKB-KW"/>
</dbReference>
<dbReference type="SUPFAM" id="SSF53613">
    <property type="entry name" value="Ribokinase-like"/>
    <property type="match status" value="1"/>
</dbReference>
<evidence type="ECO:0000256" key="7">
    <source>
        <dbReference type="ARBA" id="ARBA00023277"/>
    </source>
</evidence>
<dbReference type="Proteomes" id="UP000515123">
    <property type="component" value="Linkage group 5"/>
</dbReference>
<comment type="similarity">
    <text evidence="2 10">Belongs to the carbohydrate kinase PfkB family.</text>
</comment>
<keyword evidence="3 10" id="KW-0808">Transferase</keyword>
<dbReference type="PANTHER" id="PTHR43085">
    <property type="entry name" value="HEXOKINASE FAMILY MEMBER"/>
    <property type="match status" value="1"/>
</dbReference>
<keyword evidence="5 10" id="KW-0418">Kinase</keyword>
<feature type="domain" description="Carbohydrate kinase PfkB" evidence="11">
    <location>
        <begin position="20"/>
        <end position="334"/>
    </location>
</feature>
<reference evidence="12" key="1">
    <citation type="journal article" date="2015" name="Nat. Genet.">
        <title>The pineapple genome and the evolution of CAM photosynthesis.</title>
        <authorList>
            <person name="Ming R."/>
            <person name="VanBuren R."/>
            <person name="Wai C.M."/>
            <person name="Tang H."/>
            <person name="Schatz M.C."/>
            <person name="Bowers J.E."/>
            <person name="Lyons E."/>
            <person name="Wang M.L."/>
            <person name="Chen J."/>
            <person name="Biggers E."/>
            <person name="Zhang J."/>
            <person name="Huang L."/>
            <person name="Zhang L."/>
            <person name="Miao W."/>
            <person name="Zhang J."/>
            <person name="Ye Z."/>
            <person name="Miao C."/>
            <person name="Lin Z."/>
            <person name="Wang H."/>
            <person name="Zhou H."/>
            <person name="Yim W.C."/>
            <person name="Priest H.D."/>
            <person name="Zheng C."/>
            <person name="Woodhouse M."/>
            <person name="Edger P.P."/>
            <person name="Guyot R."/>
            <person name="Guo H.B."/>
            <person name="Guo H."/>
            <person name="Zheng G."/>
            <person name="Singh R."/>
            <person name="Sharma A."/>
            <person name="Min X."/>
            <person name="Zheng Y."/>
            <person name="Lee H."/>
            <person name="Gurtowski J."/>
            <person name="Sedlazeck F.J."/>
            <person name="Harkess A."/>
            <person name="McKain M.R."/>
            <person name="Liao Z."/>
            <person name="Fang J."/>
            <person name="Liu J."/>
            <person name="Zhang X."/>
            <person name="Zhang Q."/>
            <person name="Hu W."/>
            <person name="Qin Y."/>
            <person name="Wang K."/>
            <person name="Chen L.Y."/>
            <person name="Shirley N."/>
            <person name="Lin Y.R."/>
            <person name="Liu L.Y."/>
            <person name="Hernandez A.G."/>
            <person name="Wright C.L."/>
            <person name="Bulone V."/>
            <person name="Tuskan G.A."/>
            <person name="Heath K."/>
            <person name="Zee F."/>
            <person name="Moore P.H."/>
            <person name="Sunkar R."/>
            <person name="Leebens-Mack J.H."/>
            <person name="Mockler T."/>
            <person name="Bennetzen J.L."/>
            <person name="Freeling M."/>
            <person name="Sankoff D."/>
            <person name="Paterson A.H."/>
            <person name="Zhu X."/>
            <person name="Yang X."/>
            <person name="Smith J.A."/>
            <person name="Cushman J.C."/>
            <person name="Paull R.E."/>
            <person name="Yu Q."/>
        </authorList>
    </citation>
    <scope>NUCLEOTIDE SEQUENCE [LARGE SCALE GENOMIC DNA]</scope>
    <source>
        <strain evidence="12">cv. F153</strain>
    </source>
</reference>
<proteinExistence type="inferred from homology"/>
<dbReference type="InterPro" id="IPR002173">
    <property type="entry name" value="Carboh/pur_kinase_PfkB_CS"/>
</dbReference>
<dbReference type="RefSeq" id="XP_020088020.1">
    <property type="nucleotide sequence ID" value="XM_020232431.1"/>
</dbReference>
<evidence type="ECO:0000256" key="9">
    <source>
        <dbReference type="ARBA" id="ARBA00048451"/>
    </source>
</evidence>
<evidence type="ECO:0000259" key="11">
    <source>
        <dbReference type="Pfam" id="PF00294"/>
    </source>
</evidence>
<dbReference type="InterPro" id="IPR011611">
    <property type="entry name" value="PfkB_dom"/>
</dbReference>
<dbReference type="Gene3D" id="3.40.1190.20">
    <property type="match status" value="1"/>
</dbReference>
<evidence type="ECO:0000256" key="2">
    <source>
        <dbReference type="ARBA" id="ARBA00010688"/>
    </source>
</evidence>
<reference evidence="13" key="2">
    <citation type="submission" date="2025-08" db="UniProtKB">
        <authorList>
            <consortium name="RefSeq"/>
        </authorList>
    </citation>
    <scope>IDENTIFICATION</scope>
    <source>
        <tissue evidence="13">Leaf</tissue>
    </source>
</reference>
<dbReference type="GO" id="GO:0008865">
    <property type="term" value="F:fructokinase activity"/>
    <property type="evidence" value="ECO:0007669"/>
    <property type="project" value="UniProtKB-EC"/>
</dbReference>
<keyword evidence="12" id="KW-1185">Reference proteome</keyword>
<protein>
    <recommendedName>
        <fullName evidence="8">fructokinase</fullName>
        <ecNumber evidence="8">2.7.1.4</ecNumber>
    </recommendedName>
</protein>
<dbReference type="PRINTS" id="PR00990">
    <property type="entry name" value="RIBOKINASE"/>
</dbReference>
<keyword evidence="4" id="KW-0547">Nucleotide-binding</keyword>
<evidence type="ECO:0000256" key="8">
    <source>
        <dbReference type="ARBA" id="ARBA00038887"/>
    </source>
</evidence>
<dbReference type="GO" id="GO:0005829">
    <property type="term" value="C:cytosol"/>
    <property type="evidence" value="ECO:0007669"/>
    <property type="project" value="TreeGrafter"/>
</dbReference>
<evidence type="ECO:0000256" key="6">
    <source>
        <dbReference type="ARBA" id="ARBA00022840"/>
    </source>
</evidence>
<dbReference type="FunFam" id="3.40.1190.20:FF:000005">
    <property type="entry name" value="Probable fructokinase-2"/>
    <property type="match status" value="1"/>
</dbReference>
<evidence type="ECO:0000256" key="4">
    <source>
        <dbReference type="ARBA" id="ARBA00022741"/>
    </source>
</evidence>
<evidence type="ECO:0000313" key="13">
    <source>
        <dbReference type="RefSeq" id="XP_020088020.1"/>
    </source>
</evidence>
<keyword evidence="6" id="KW-0067">ATP-binding</keyword>
<comment type="pathway">
    <text evidence="1">Glycan biosynthesis; starch biosynthesis.</text>
</comment>
<sequence length="346" mass="36352">MSMDNTPTNNNNGGGRGSVVVSMGEAIVDMVATEAGATLAEAEVFAARPGGAPANVAAAAARLGGAGGGAAAFVGKVGDDAFGRMVAGALRRCGVDARGVAADSAARTGLAFVSRLPDGERDFLFYRHPSADMLLTPAELPLPLISTAAIFHFGSISLIAEPCRSAQLRAMAVAAEGGALLSYDPNLRLQLWASPEEARRTIMSVWGLAHIAKVSKSELEFLTERRDGLSADGDFDAAAMELWSSNLKFLIVTLGLKGCRYYAKDFRGKVESFKVKQVDSTGAGDAFVGAVLRKIADDPSILHDEKKLREVLRFANACGAITTTKEGGILSIPDEEEVMLFLENAK</sequence>
<dbReference type="Gramene" id="Aco004704.1.mrna1">
    <property type="protein sequence ID" value="Aco004704.1.mrna1"/>
    <property type="gene ID" value="Aco004704.1.path1"/>
</dbReference>
<dbReference type="OrthoDB" id="415590at2759"/>
<dbReference type="EC" id="2.7.1.4" evidence="8"/>
<name>A0A6P5F401_ANACO</name>
<accession>A0A6P5F401</accession>
<evidence type="ECO:0000256" key="1">
    <source>
        <dbReference type="ARBA" id="ARBA00004727"/>
    </source>
</evidence>
<dbReference type="AlphaFoldDB" id="A0A6P5F401"/>
<dbReference type="Pfam" id="PF00294">
    <property type="entry name" value="PfkB"/>
    <property type="match status" value="1"/>
</dbReference>